<dbReference type="InterPro" id="IPR036249">
    <property type="entry name" value="Thioredoxin-like_sf"/>
</dbReference>
<sequence length="185" mass="21494">MKLNKRNVLFIIVVVLLIIPQTRKSIQVLLHKGIALVNPVNVIDKKDRIILNDYSWKLKTETEEITNFNQFKGKVILINFWATWCPPCIAEMASLQKLYNKYEKRVDFIFVTADALDEKISNFKENKKYTFPVYQIMSKPPSELMTTSIPRTVLIDKNGEIIIDKSGAADWFSEDVQKQIDELLK</sequence>
<dbReference type="PROSITE" id="PS51352">
    <property type="entry name" value="THIOREDOXIN_2"/>
    <property type="match status" value="1"/>
</dbReference>
<evidence type="ECO:0000313" key="2">
    <source>
        <dbReference type="EMBL" id="MFD1063568.1"/>
    </source>
</evidence>
<comment type="caution">
    <text evidence="2">The sequence shown here is derived from an EMBL/GenBank/DDBJ whole genome shotgun (WGS) entry which is preliminary data.</text>
</comment>
<dbReference type="Proteomes" id="UP001597013">
    <property type="component" value="Unassembled WGS sequence"/>
</dbReference>
<dbReference type="CDD" id="cd02966">
    <property type="entry name" value="TlpA_like_family"/>
    <property type="match status" value="1"/>
</dbReference>
<dbReference type="EMBL" id="JBHTJL010000011">
    <property type="protein sequence ID" value="MFD1063568.1"/>
    <property type="molecule type" value="Genomic_DNA"/>
</dbReference>
<name>A0ABW3N893_9FLAO</name>
<dbReference type="SUPFAM" id="SSF52833">
    <property type="entry name" value="Thioredoxin-like"/>
    <property type="match status" value="1"/>
</dbReference>
<feature type="domain" description="Thioredoxin" evidence="1">
    <location>
        <begin position="40"/>
        <end position="185"/>
    </location>
</feature>
<dbReference type="InterPro" id="IPR013766">
    <property type="entry name" value="Thioredoxin_domain"/>
</dbReference>
<keyword evidence="3" id="KW-1185">Reference proteome</keyword>
<dbReference type="InterPro" id="IPR013740">
    <property type="entry name" value="Redoxin"/>
</dbReference>
<gene>
    <name evidence="2" type="ORF">ACFQ1Q_09955</name>
</gene>
<organism evidence="2 3">
    <name type="scientific">Winogradskyella litorisediminis</name>
    <dbReference type="NCBI Taxonomy" id="1156618"/>
    <lineage>
        <taxon>Bacteria</taxon>
        <taxon>Pseudomonadati</taxon>
        <taxon>Bacteroidota</taxon>
        <taxon>Flavobacteriia</taxon>
        <taxon>Flavobacteriales</taxon>
        <taxon>Flavobacteriaceae</taxon>
        <taxon>Winogradskyella</taxon>
    </lineage>
</organism>
<protein>
    <submittedName>
        <fullName evidence="2">TlpA family protein disulfide reductase</fullName>
    </submittedName>
</protein>
<evidence type="ECO:0000313" key="3">
    <source>
        <dbReference type="Proteomes" id="UP001597013"/>
    </source>
</evidence>
<evidence type="ECO:0000259" key="1">
    <source>
        <dbReference type="PROSITE" id="PS51352"/>
    </source>
</evidence>
<dbReference type="PANTHER" id="PTHR42852:SF17">
    <property type="entry name" value="THIOREDOXIN-LIKE PROTEIN HI_1115"/>
    <property type="match status" value="1"/>
</dbReference>
<dbReference type="PANTHER" id="PTHR42852">
    <property type="entry name" value="THIOL:DISULFIDE INTERCHANGE PROTEIN DSBE"/>
    <property type="match status" value="1"/>
</dbReference>
<dbReference type="InterPro" id="IPR050553">
    <property type="entry name" value="Thioredoxin_ResA/DsbE_sf"/>
</dbReference>
<dbReference type="Gene3D" id="3.40.30.10">
    <property type="entry name" value="Glutaredoxin"/>
    <property type="match status" value="1"/>
</dbReference>
<proteinExistence type="predicted"/>
<reference evidence="3" key="1">
    <citation type="journal article" date="2019" name="Int. J. Syst. Evol. Microbiol.">
        <title>The Global Catalogue of Microorganisms (GCM) 10K type strain sequencing project: providing services to taxonomists for standard genome sequencing and annotation.</title>
        <authorList>
            <consortium name="The Broad Institute Genomics Platform"/>
            <consortium name="The Broad Institute Genome Sequencing Center for Infectious Disease"/>
            <person name="Wu L."/>
            <person name="Ma J."/>
        </authorList>
    </citation>
    <scope>NUCLEOTIDE SEQUENCE [LARGE SCALE GENOMIC DNA]</scope>
    <source>
        <strain evidence="3">CCUG 62215</strain>
    </source>
</reference>
<accession>A0ABW3N893</accession>
<dbReference type="Pfam" id="PF08534">
    <property type="entry name" value="Redoxin"/>
    <property type="match status" value="1"/>
</dbReference>
<dbReference type="RefSeq" id="WP_386130699.1">
    <property type="nucleotide sequence ID" value="NZ_JBHTJL010000011.1"/>
</dbReference>